<evidence type="ECO:0000256" key="1">
    <source>
        <dbReference type="SAM" id="Phobius"/>
    </source>
</evidence>
<proteinExistence type="predicted"/>
<dbReference type="Proteomes" id="UP000176260">
    <property type="component" value="Unassembled WGS sequence"/>
</dbReference>
<protein>
    <submittedName>
        <fullName evidence="2">Uncharacterized protein</fullName>
    </submittedName>
</protein>
<evidence type="ECO:0000313" key="2">
    <source>
        <dbReference type="EMBL" id="OGY42335.1"/>
    </source>
</evidence>
<gene>
    <name evidence="2" type="ORF">A2Y67_04380</name>
</gene>
<keyword evidence="1" id="KW-1133">Transmembrane helix</keyword>
<dbReference type="EMBL" id="MHIA01000014">
    <property type="protein sequence ID" value="OGY42335.1"/>
    <property type="molecule type" value="Genomic_DNA"/>
</dbReference>
<evidence type="ECO:0000313" key="3">
    <source>
        <dbReference type="Proteomes" id="UP000176260"/>
    </source>
</evidence>
<keyword evidence="1" id="KW-0812">Transmembrane</keyword>
<dbReference type="AlphaFoldDB" id="A0A1G1XQL1"/>
<sequence>MINTIMPARGGKKILKIIIIILALAIIALAVNISGFWTFLNWPLNKLIAGTPDGSCYVSSDCKIAPTTCGVCDCGQAVNKNWQAYCPFKNRQIIHCKMCPSVQARCLNYACRTEKVIPSQPNPNANLNIQPQVAVTNADLAAQLKSKADLTETAPVEIPLPASIKAGQIQKYFIFGDLYLALVLQPSMNVLLPDVPVNYTAPWVGVLAARKNDTTWTQILRLSDQVQTDKNNPYYLWLKGNKIFLSVVDQNGAGSGEGMMKVLTLDNQNHWVLDGCYYFNGTYTDGDYFIFSQYLDKAEPRPLSECSNLRWE</sequence>
<reference evidence="2 3" key="1">
    <citation type="journal article" date="2016" name="Nat. Commun.">
        <title>Thousands of microbial genomes shed light on interconnected biogeochemical processes in an aquifer system.</title>
        <authorList>
            <person name="Anantharaman K."/>
            <person name="Brown C.T."/>
            <person name="Hug L.A."/>
            <person name="Sharon I."/>
            <person name="Castelle C.J."/>
            <person name="Probst A.J."/>
            <person name="Thomas B.C."/>
            <person name="Singh A."/>
            <person name="Wilkins M.J."/>
            <person name="Karaoz U."/>
            <person name="Brodie E.L."/>
            <person name="Williams K.H."/>
            <person name="Hubbard S.S."/>
            <person name="Banfield J.F."/>
        </authorList>
    </citation>
    <scope>NUCLEOTIDE SEQUENCE [LARGE SCALE GENOMIC DNA]</scope>
</reference>
<name>A0A1G1XQL1_9BACT</name>
<feature type="transmembrane region" description="Helical" evidence="1">
    <location>
        <begin position="14"/>
        <end position="40"/>
    </location>
</feature>
<organism evidence="2 3">
    <name type="scientific">Candidatus Buchananbacteria bacterium RBG_13_39_9</name>
    <dbReference type="NCBI Taxonomy" id="1797531"/>
    <lineage>
        <taxon>Bacteria</taxon>
        <taxon>Candidatus Buchananiibacteriota</taxon>
    </lineage>
</organism>
<comment type="caution">
    <text evidence="2">The sequence shown here is derived from an EMBL/GenBank/DDBJ whole genome shotgun (WGS) entry which is preliminary data.</text>
</comment>
<accession>A0A1G1XQL1</accession>
<keyword evidence="1" id="KW-0472">Membrane</keyword>